<evidence type="ECO:0000256" key="6">
    <source>
        <dbReference type="SAM" id="Phobius"/>
    </source>
</evidence>
<protein>
    <submittedName>
        <fullName evidence="7">Multidrug export protein MepA</fullName>
    </submittedName>
</protein>
<dbReference type="InterPro" id="IPR051327">
    <property type="entry name" value="MATE_MepA_subfamily"/>
</dbReference>
<name>A0A645EJZ4_9ZZZZ</name>
<organism evidence="7">
    <name type="scientific">bioreactor metagenome</name>
    <dbReference type="NCBI Taxonomy" id="1076179"/>
    <lineage>
        <taxon>unclassified sequences</taxon>
        <taxon>metagenomes</taxon>
        <taxon>ecological metagenomes</taxon>
    </lineage>
</organism>
<accession>A0A645EJZ4</accession>
<feature type="transmembrane region" description="Helical" evidence="6">
    <location>
        <begin position="67"/>
        <end position="87"/>
    </location>
</feature>
<dbReference type="Pfam" id="PF01554">
    <property type="entry name" value="MatE"/>
    <property type="match status" value="1"/>
</dbReference>
<feature type="transmembrane region" description="Helical" evidence="6">
    <location>
        <begin position="115"/>
        <end position="136"/>
    </location>
</feature>
<gene>
    <name evidence="7" type="primary">mepA_83</name>
    <name evidence="7" type="ORF">SDC9_148978</name>
</gene>
<evidence type="ECO:0000256" key="2">
    <source>
        <dbReference type="ARBA" id="ARBA00022475"/>
    </source>
</evidence>
<evidence type="ECO:0000256" key="4">
    <source>
        <dbReference type="ARBA" id="ARBA00022989"/>
    </source>
</evidence>
<keyword evidence="5 6" id="KW-0472">Membrane</keyword>
<dbReference type="GO" id="GO:0015297">
    <property type="term" value="F:antiporter activity"/>
    <property type="evidence" value="ECO:0007669"/>
    <property type="project" value="InterPro"/>
</dbReference>
<evidence type="ECO:0000313" key="7">
    <source>
        <dbReference type="EMBL" id="MPN01766.1"/>
    </source>
</evidence>
<keyword evidence="2" id="KW-1003">Cell membrane</keyword>
<evidence type="ECO:0000256" key="3">
    <source>
        <dbReference type="ARBA" id="ARBA00022692"/>
    </source>
</evidence>
<feature type="transmembrane region" description="Helical" evidence="6">
    <location>
        <begin position="183"/>
        <end position="205"/>
    </location>
</feature>
<comment type="subcellular location">
    <subcellularLocation>
        <location evidence="1">Cell membrane</location>
        <topology evidence="1">Multi-pass membrane protein</topology>
    </subcellularLocation>
</comment>
<dbReference type="GO" id="GO:0005886">
    <property type="term" value="C:plasma membrane"/>
    <property type="evidence" value="ECO:0007669"/>
    <property type="project" value="UniProtKB-SubCell"/>
</dbReference>
<proteinExistence type="predicted"/>
<keyword evidence="3 6" id="KW-0812">Transmembrane</keyword>
<reference evidence="7" key="1">
    <citation type="submission" date="2019-08" db="EMBL/GenBank/DDBJ databases">
        <authorList>
            <person name="Kucharzyk K."/>
            <person name="Murdoch R.W."/>
            <person name="Higgins S."/>
            <person name="Loffler F."/>
        </authorList>
    </citation>
    <scope>NUCLEOTIDE SEQUENCE</scope>
</reference>
<sequence length="239" mass="26517">MLIWQIKIFSNKNQFIHFKKEFFRLQRKIVADILSIGLSPFLMNAASCIIVVVINQGLIRYGGDLSVGAYGIVNRVIFFFAMIVMGFNQGMQPIAGYNYGAGQYGRVSEVLKKTIIMATAVVVVGFIIGQLFPHAVASAFTDDKELIDRSVEGLRIVLLFFPVIGFQMVTSNFFQSIGMAGKAIFLSLTRQLIFLLPALLILPLFFGVKGIWYSMPVADFASTIIAAFMLASQFRSLKA</sequence>
<dbReference type="GO" id="GO:0042910">
    <property type="term" value="F:xenobiotic transmembrane transporter activity"/>
    <property type="evidence" value="ECO:0007669"/>
    <property type="project" value="InterPro"/>
</dbReference>
<dbReference type="PANTHER" id="PTHR43823:SF3">
    <property type="entry name" value="MULTIDRUG EXPORT PROTEIN MEPA"/>
    <property type="match status" value="1"/>
</dbReference>
<dbReference type="PANTHER" id="PTHR43823">
    <property type="entry name" value="SPORULATION PROTEIN YKVU"/>
    <property type="match status" value="1"/>
</dbReference>
<keyword evidence="4 6" id="KW-1133">Transmembrane helix</keyword>
<dbReference type="AlphaFoldDB" id="A0A645EJZ4"/>
<evidence type="ECO:0000256" key="1">
    <source>
        <dbReference type="ARBA" id="ARBA00004651"/>
    </source>
</evidence>
<dbReference type="EMBL" id="VSSQ01047752">
    <property type="protein sequence ID" value="MPN01766.1"/>
    <property type="molecule type" value="Genomic_DNA"/>
</dbReference>
<dbReference type="InterPro" id="IPR002528">
    <property type="entry name" value="MATE_fam"/>
</dbReference>
<comment type="caution">
    <text evidence="7">The sequence shown here is derived from an EMBL/GenBank/DDBJ whole genome shotgun (WGS) entry which is preliminary data.</text>
</comment>
<evidence type="ECO:0000256" key="5">
    <source>
        <dbReference type="ARBA" id="ARBA00023136"/>
    </source>
</evidence>
<feature type="transmembrane region" description="Helical" evidence="6">
    <location>
        <begin position="29"/>
        <end position="55"/>
    </location>
</feature>
<feature type="transmembrane region" description="Helical" evidence="6">
    <location>
        <begin position="156"/>
        <end position="174"/>
    </location>
</feature>
<feature type="transmembrane region" description="Helical" evidence="6">
    <location>
        <begin position="211"/>
        <end position="231"/>
    </location>
</feature>